<organism evidence="2 3">
    <name type="scientific">Hanseniaspora opuntiae</name>
    <dbReference type="NCBI Taxonomy" id="211096"/>
    <lineage>
        <taxon>Eukaryota</taxon>
        <taxon>Fungi</taxon>
        <taxon>Dikarya</taxon>
        <taxon>Ascomycota</taxon>
        <taxon>Saccharomycotina</taxon>
        <taxon>Saccharomycetes</taxon>
        <taxon>Saccharomycodales</taxon>
        <taxon>Saccharomycodaceae</taxon>
        <taxon>Hanseniaspora</taxon>
    </lineage>
</organism>
<dbReference type="SUPFAM" id="SSF74924">
    <property type="entry name" value="Cap-Gly domain"/>
    <property type="match status" value="1"/>
</dbReference>
<comment type="caution">
    <text evidence="2">The sequence shown here is derived from an EMBL/GenBank/DDBJ whole genome shotgun (WGS) entry which is preliminary data.</text>
</comment>
<dbReference type="InterPro" id="IPR036859">
    <property type="entry name" value="CAP-Gly_dom_sf"/>
</dbReference>
<name>A0A1E5RX79_9ASCO</name>
<sequence>MKPISTYYNLLETEIHLPIEGISHPVLLKYIGYLQSQPTLYCGFDILEPNLGKNNGSYNGVKYFETKFTNSGLFIPLYKISKELDLALMNRSTAKIEETHAETAELNKQIGMLTTEKQHLLDVIEKNQALIDDFDNMMNLVETKVSDCLARIHVLETKNGALTEENHELKAQIRRNVDSEFNQVDSDFVMDYQEKLTPVKMK</sequence>
<evidence type="ECO:0000259" key="1">
    <source>
        <dbReference type="PROSITE" id="PS50245"/>
    </source>
</evidence>
<dbReference type="SMART" id="SM01052">
    <property type="entry name" value="CAP_GLY"/>
    <property type="match status" value="1"/>
</dbReference>
<gene>
    <name evidence="2" type="ORF">AWRI3578_g176</name>
</gene>
<dbReference type="InterPro" id="IPR000938">
    <property type="entry name" value="CAP-Gly_domain"/>
</dbReference>
<dbReference type="Gene3D" id="2.30.30.190">
    <property type="entry name" value="CAP Gly-rich-like domain"/>
    <property type="match status" value="1"/>
</dbReference>
<evidence type="ECO:0000313" key="2">
    <source>
        <dbReference type="EMBL" id="OEJ91552.1"/>
    </source>
</evidence>
<evidence type="ECO:0000313" key="3">
    <source>
        <dbReference type="Proteomes" id="UP000095605"/>
    </source>
</evidence>
<reference evidence="3" key="1">
    <citation type="journal article" date="2016" name="Genome Announc.">
        <title>Genome sequences of three species of Hanseniaspora isolated from spontaneous wine fermentations.</title>
        <authorList>
            <person name="Sternes P.R."/>
            <person name="Lee D."/>
            <person name="Kutyna D.R."/>
            <person name="Borneman A.R."/>
        </authorList>
    </citation>
    <scope>NUCLEOTIDE SEQUENCE [LARGE SCALE GENOMIC DNA]</scope>
    <source>
        <strain evidence="3">AWRI3578</strain>
    </source>
</reference>
<dbReference type="PROSITE" id="PS50245">
    <property type="entry name" value="CAP_GLY_2"/>
    <property type="match status" value="1"/>
</dbReference>
<dbReference type="EMBL" id="LPNL01000002">
    <property type="protein sequence ID" value="OEJ91552.1"/>
    <property type="molecule type" value="Genomic_DNA"/>
</dbReference>
<dbReference type="Proteomes" id="UP000095605">
    <property type="component" value="Unassembled WGS sequence"/>
</dbReference>
<dbReference type="AlphaFoldDB" id="A0A1E5RX79"/>
<protein>
    <recommendedName>
        <fullName evidence="1">CAP-Gly domain-containing protein</fullName>
    </recommendedName>
</protein>
<proteinExistence type="predicted"/>
<dbReference type="Pfam" id="PF01302">
    <property type="entry name" value="CAP_GLY"/>
    <property type="match status" value="1"/>
</dbReference>
<dbReference type="OrthoDB" id="2130750at2759"/>
<keyword evidence="3" id="KW-1185">Reference proteome</keyword>
<feature type="domain" description="CAP-Gly" evidence="1">
    <location>
        <begin position="32"/>
        <end position="76"/>
    </location>
</feature>
<accession>A0A1E5RX79</accession>